<gene>
    <name evidence="1" type="ORF">FB391_3905</name>
</gene>
<proteinExistence type="predicted"/>
<organism evidence="1 2">
    <name type="scientific">Microbacterium kyungheense</name>
    <dbReference type="NCBI Taxonomy" id="1263636"/>
    <lineage>
        <taxon>Bacteria</taxon>
        <taxon>Bacillati</taxon>
        <taxon>Actinomycetota</taxon>
        <taxon>Actinomycetes</taxon>
        <taxon>Micrococcales</taxon>
        <taxon>Microbacteriaceae</taxon>
        <taxon>Microbacterium</taxon>
    </lineage>
</organism>
<protein>
    <submittedName>
        <fullName evidence="1">Uncharacterized protein</fullName>
    </submittedName>
</protein>
<evidence type="ECO:0000313" key="2">
    <source>
        <dbReference type="Proteomes" id="UP000320235"/>
    </source>
</evidence>
<name>A0A543EAD0_9MICO</name>
<evidence type="ECO:0000313" key="1">
    <source>
        <dbReference type="EMBL" id="TQM18543.1"/>
    </source>
</evidence>
<dbReference type="AlphaFoldDB" id="A0A543EAD0"/>
<keyword evidence="2" id="KW-1185">Reference proteome</keyword>
<sequence length="38" mass="4297">MFLILVITALSVWAFTSTITAVRSDGYRQVPTDRTRLP</sequence>
<accession>A0A543EAD0</accession>
<dbReference type="EMBL" id="VFPE01000009">
    <property type="protein sequence ID" value="TQM18543.1"/>
    <property type="molecule type" value="Genomic_DNA"/>
</dbReference>
<dbReference type="Proteomes" id="UP000320235">
    <property type="component" value="Unassembled WGS sequence"/>
</dbReference>
<reference evidence="1 2" key="1">
    <citation type="submission" date="2019-06" db="EMBL/GenBank/DDBJ databases">
        <title>Sequencing the genomes of 1000 actinobacteria strains.</title>
        <authorList>
            <person name="Klenk H.-P."/>
        </authorList>
    </citation>
    <scope>NUCLEOTIDE SEQUENCE [LARGE SCALE GENOMIC DNA]</scope>
    <source>
        <strain evidence="1 2">DSM 105492</strain>
    </source>
</reference>
<comment type="caution">
    <text evidence="1">The sequence shown here is derived from an EMBL/GenBank/DDBJ whole genome shotgun (WGS) entry which is preliminary data.</text>
</comment>